<keyword evidence="3" id="KW-1185">Reference proteome</keyword>
<dbReference type="AlphaFoldDB" id="A0AAE3EPM3"/>
<dbReference type="Proteomes" id="UP001199795">
    <property type="component" value="Unassembled WGS sequence"/>
</dbReference>
<evidence type="ECO:0000313" key="3">
    <source>
        <dbReference type="Proteomes" id="UP001199795"/>
    </source>
</evidence>
<dbReference type="Pfam" id="PF13276">
    <property type="entry name" value="HTH_21"/>
    <property type="match status" value="1"/>
</dbReference>
<dbReference type="EMBL" id="JAKKDU010000017">
    <property type="protein sequence ID" value="MCF7569341.1"/>
    <property type="molecule type" value="Genomic_DNA"/>
</dbReference>
<feature type="domain" description="HTH-like" evidence="1">
    <location>
        <begin position="37"/>
        <end position="67"/>
    </location>
</feature>
<dbReference type="InterPro" id="IPR025948">
    <property type="entry name" value="HTH-like_dom"/>
</dbReference>
<dbReference type="PANTHER" id="PTHR46889">
    <property type="entry name" value="TRANSPOSASE INSF FOR INSERTION SEQUENCE IS3B-RELATED"/>
    <property type="match status" value="1"/>
</dbReference>
<accession>A0AAE3EPM3</accession>
<proteinExistence type="predicted"/>
<evidence type="ECO:0000313" key="2">
    <source>
        <dbReference type="EMBL" id="MCF7569341.1"/>
    </source>
</evidence>
<dbReference type="RefSeq" id="WP_237240667.1">
    <property type="nucleotide sequence ID" value="NZ_JAKKDU010000017.1"/>
</dbReference>
<dbReference type="InterPro" id="IPR050900">
    <property type="entry name" value="Transposase_IS3/IS150/IS904"/>
</dbReference>
<evidence type="ECO:0000259" key="1">
    <source>
        <dbReference type="Pfam" id="PF13276"/>
    </source>
</evidence>
<organism evidence="2 3">
    <name type="scientific">Wocania arenilitoris</name>
    <dbReference type="NCBI Taxonomy" id="2044858"/>
    <lineage>
        <taxon>Bacteria</taxon>
        <taxon>Pseudomonadati</taxon>
        <taxon>Bacteroidota</taxon>
        <taxon>Flavobacteriia</taxon>
        <taxon>Flavobacteriales</taxon>
        <taxon>Flavobacteriaceae</taxon>
        <taxon>Wocania</taxon>
    </lineage>
</organism>
<name>A0AAE3EPM3_9FLAO</name>
<sequence length="72" mass="8562">MYREKYPVEKMCKVLQVSRSGDYNWFNGKPSKRTLEDEQLLKAIKKEFDLSKQTYGSPKITEALQKKRMKCI</sequence>
<reference evidence="2" key="1">
    <citation type="submission" date="2022-01" db="EMBL/GenBank/DDBJ databases">
        <title>Draft genome sequence of Sabulilitoribacter arenilitoris KCTC 52401.</title>
        <authorList>
            <person name="Oh J.-S."/>
        </authorList>
    </citation>
    <scope>NUCLEOTIDE SEQUENCE</scope>
    <source>
        <strain evidence="2">HMF6543</strain>
    </source>
</reference>
<dbReference type="PANTHER" id="PTHR46889:SF4">
    <property type="entry name" value="TRANSPOSASE INSO FOR INSERTION SEQUENCE ELEMENT IS911B-RELATED"/>
    <property type="match status" value="1"/>
</dbReference>
<gene>
    <name evidence="2" type="ORF">L3X37_13380</name>
</gene>
<comment type="caution">
    <text evidence="2">The sequence shown here is derived from an EMBL/GenBank/DDBJ whole genome shotgun (WGS) entry which is preliminary data.</text>
</comment>
<protein>
    <recommendedName>
        <fullName evidence="1">HTH-like domain-containing protein</fullName>
    </recommendedName>
</protein>